<dbReference type="EMBL" id="CM007387">
    <property type="protein sequence ID" value="ONK63098.1"/>
    <property type="molecule type" value="Genomic_DNA"/>
</dbReference>
<sequence>MEVALKERKEETGLRTWKVLSGWILSRGKFEFACAVVVPSRLGHAPRDNGRSDLALVGLGGCDLDAVATRRISFCPRRMCLKKSGAYLHEARAILQEFCREGHPCNGTMIRPHQFHDLFNLFQSKIVEALLDYCEEAYEDEDECKRMIYRLCKMTGPGTGGEREGGSSTAVERRHSFALREGSGPGTGGFSTVVESRRRRCVWDEGGGLRRSWDGLVTSEKGEREEEQNNAS</sequence>
<dbReference type="Proteomes" id="UP000243459">
    <property type="component" value="Chromosome 7"/>
</dbReference>
<reference evidence="3" key="1">
    <citation type="journal article" date="2017" name="Nat. Commun.">
        <title>The asparagus genome sheds light on the origin and evolution of a young Y chromosome.</title>
        <authorList>
            <person name="Harkess A."/>
            <person name="Zhou J."/>
            <person name="Xu C."/>
            <person name="Bowers J.E."/>
            <person name="Van der Hulst R."/>
            <person name="Ayyampalayam S."/>
            <person name="Mercati F."/>
            <person name="Riccardi P."/>
            <person name="McKain M.R."/>
            <person name="Kakrana A."/>
            <person name="Tang H."/>
            <person name="Ray J."/>
            <person name="Groenendijk J."/>
            <person name="Arikit S."/>
            <person name="Mathioni S.M."/>
            <person name="Nakano M."/>
            <person name="Shan H."/>
            <person name="Telgmann-Rauber A."/>
            <person name="Kanno A."/>
            <person name="Yue Z."/>
            <person name="Chen H."/>
            <person name="Li W."/>
            <person name="Chen Y."/>
            <person name="Xu X."/>
            <person name="Zhang Y."/>
            <person name="Luo S."/>
            <person name="Chen H."/>
            <person name="Gao J."/>
            <person name="Mao Z."/>
            <person name="Pires J.C."/>
            <person name="Luo M."/>
            <person name="Kudrna D."/>
            <person name="Wing R.A."/>
            <person name="Meyers B.C."/>
            <person name="Yi K."/>
            <person name="Kong H."/>
            <person name="Lavrijsen P."/>
            <person name="Sunseri F."/>
            <person name="Falavigna A."/>
            <person name="Ye Y."/>
            <person name="Leebens-Mack J.H."/>
            <person name="Chen G."/>
        </authorList>
    </citation>
    <scope>NUCLEOTIDE SEQUENCE [LARGE SCALE GENOMIC DNA]</scope>
    <source>
        <strain evidence="3">cv. DH0086</strain>
    </source>
</reference>
<dbReference type="AlphaFoldDB" id="A0A5P1EB59"/>
<name>A0A5P1EB59_ASPOF</name>
<organism evidence="2 3">
    <name type="scientific">Asparagus officinalis</name>
    <name type="common">Garden asparagus</name>
    <dbReference type="NCBI Taxonomy" id="4686"/>
    <lineage>
        <taxon>Eukaryota</taxon>
        <taxon>Viridiplantae</taxon>
        <taxon>Streptophyta</taxon>
        <taxon>Embryophyta</taxon>
        <taxon>Tracheophyta</taxon>
        <taxon>Spermatophyta</taxon>
        <taxon>Magnoliopsida</taxon>
        <taxon>Liliopsida</taxon>
        <taxon>Asparagales</taxon>
        <taxon>Asparagaceae</taxon>
        <taxon>Asparagoideae</taxon>
        <taxon>Asparagus</taxon>
    </lineage>
</organism>
<accession>A0A5P1EB59</accession>
<evidence type="ECO:0000256" key="1">
    <source>
        <dbReference type="SAM" id="MobiDB-lite"/>
    </source>
</evidence>
<dbReference type="Gramene" id="ONK63098">
    <property type="protein sequence ID" value="ONK63098"/>
    <property type="gene ID" value="A4U43_C07F11400"/>
</dbReference>
<gene>
    <name evidence="2" type="ORF">A4U43_C07F11400</name>
</gene>
<evidence type="ECO:0000313" key="3">
    <source>
        <dbReference type="Proteomes" id="UP000243459"/>
    </source>
</evidence>
<protein>
    <submittedName>
        <fullName evidence="2">Uncharacterized protein</fullName>
    </submittedName>
</protein>
<proteinExistence type="predicted"/>
<evidence type="ECO:0000313" key="2">
    <source>
        <dbReference type="EMBL" id="ONK63098.1"/>
    </source>
</evidence>
<feature type="region of interest" description="Disordered" evidence="1">
    <location>
        <begin position="206"/>
        <end position="232"/>
    </location>
</feature>
<keyword evidence="3" id="KW-1185">Reference proteome</keyword>